<gene>
    <name evidence="2" type="ORF">FA13DRAFT_331354</name>
    <name evidence="1" type="ORF">FA13DRAFT_374076</name>
</gene>
<evidence type="ECO:0000313" key="3">
    <source>
        <dbReference type="Proteomes" id="UP000298030"/>
    </source>
</evidence>
<dbReference type="STRING" id="71717.A0A4Y7TBF7"/>
<comment type="caution">
    <text evidence="2">The sequence shown here is derived from an EMBL/GenBank/DDBJ whole genome shotgun (WGS) entry which is preliminary data.</text>
</comment>
<protein>
    <recommendedName>
        <fullName evidence="4">F-box domain-containing protein</fullName>
    </recommendedName>
</protein>
<sequence>MHCPFGRPLMLQRSKGAPLTVAHSCRRNEGQDVTDAVIQALSQTGRLRIVDTDLSNGLEGSLKAILSAPIIENICLSKHSLIASPLPVDFLHEGAPMLRRLNMLGFHPNWAAFPFGPTLVEVRLFQHEEHDYPSPGYFLRALDHMPNLQSLELSAKAHGWWRVVTHFRHLSSSTGAKTL</sequence>
<accession>A0A4Y7TBF7</accession>
<dbReference type="AlphaFoldDB" id="A0A4Y7TBF7"/>
<name>A0A4Y7TBF7_COPMI</name>
<evidence type="ECO:0000313" key="2">
    <source>
        <dbReference type="EMBL" id="TEB31507.1"/>
    </source>
</evidence>
<organism evidence="2 3">
    <name type="scientific">Coprinellus micaceus</name>
    <name type="common">Glistening ink-cap mushroom</name>
    <name type="synonym">Coprinus micaceus</name>
    <dbReference type="NCBI Taxonomy" id="71717"/>
    <lineage>
        <taxon>Eukaryota</taxon>
        <taxon>Fungi</taxon>
        <taxon>Dikarya</taxon>
        <taxon>Basidiomycota</taxon>
        <taxon>Agaricomycotina</taxon>
        <taxon>Agaricomycetes</taxon>
        <taxon>Agaricomycetidae</taxon>
        <taxon>Agaricales</taxon>
        <taxon>Agaricineae</taxon>
        <taxon>Psathyrellaceae</taxon>
        <taxon>Coprinellus</taxon>
    </lineage>
</organism>
<evidence type="ECO:0008006" key="4">
    <source>
        <dbReference type="Google" id="ProtNLM"/>
    </source>
</evidence>
<reference evidence="2 3" key="1">
    <citation type="journal article" date="2019" name="Nat. Ecol. Evol.">
        <title>Megaphylogeny resolves global patterns of mushroom evolution.</title>
        <authorList>
            <person name="Varga T."/>
            <person name="Krizsan K."/>
            <person name="Foldi C."/>
            <person name="Dima B."/>
            <person name="Sanchez-Garcia M."/>
            <person name="Sanchez-Ramirez S."/>
            <person name="Szollosi G.J."/>
            <person name="Szarkandi J.G."/>
            <person name="Papp V."/>
            <person name="Albert L."/>
            <person name="Andreopoulos W."/>
            <person name="Angelini C."/>
            <person name="Antonin V."/>
            <person name="Barry K.W."/>
            <person name="Bougher N.L."/>
            <person name="Buchanan P."/>
            <person name="Buyck B."/>
            <person name="Bense V."/>
            <person name="Catcheside P."/>
            <person name="Chovatia M."/>
            <person name="Cooper J."/>
            <person name="Damon W."/>
            <person name="Desjardin D."/>
            <person name="Finy P."/>
            <person name="Geml J."/>
            <person name="Haridas S."/>
            <person name="Hughes K."/>
            <person name="Justo A."/>
            <person name="Karasinski D."/>
            <person name="Kautmanova I."/>
            <person name="Kiss B."/>
            <person name="Kocsube S."/>
            <person name="Kotiranta H."/>
            <person name="LaButti K.M."/>
            <person name="Lechner B.E."/>
            <person name="Liimatainen K."/>
            <person name="Lipzen A."/>
            <person name="Lukacs Z."/>
            <person name="Mihaltcheva S."/>
            <person name="Morgado L.N."/>
            <person name="Niskanen T."/>
            <person name="Noordeloos M.E."/>
            <person name="Ohm R.A."/>
            <person name="Ortiz-Santana B."/>
            <person name="Ovrebo C."/>
            <person name="Racz N."/>
            <person name="Riley R."/>
            <person name="Savchenko A."/>
            <person name="Shiryaev A."/>
            <person name="Soop K."/>
            <person name="Spirin V."/>
            <person name="Szebenyi C."/>
            <person name="Tomsovsky M."/>
            <person name="Tulloss R.E."/>
            <person name="Uehling J."/>
            <person name="Grigoriev I.V."/>
            <person name="Vagvolgyi C."/>
            <person name="Papp T."/>
            <person name="Martin F.M."/>
            <person name="Miettinen O."/>
            <person name="Hibbett D.S."/>
            <person name="Nagy L.G."/>
        </authorList>
    </citation>
    <scope>NUCLEOTIDE SEQUENCE [LARGE SCALE GENOMIC DNA]</scope>
    <source>
        <strain evidence="2 3">FP101781</strain>
    </source>
</reference>
<dbReference type="Proteomes" id="UP000298030">
    <property type="component" value="Unassembled WGS sequence"/>
</dbReference>
<dbReference type="EMBL" id="QPFP01000193">
    <property type="protein sequence ID" value="TEB19402.1"/>
    <property type="molecule type" value="Genomic_DNA"/>
</dbReference>
<keyword evidence="3" id="KW-1185">Reference proteome</keyword>
<dbReference type="EMBL" id="QPFP01000018">
    <property type="protein sequence ID" value="TEB31507.1"/>
    <property type="molecule type" value="Genomic_DNA"/>
</dbReference>
<evidence type="ECO:0000313" key="1">
    <source>
        <dbReference type="EMBL" id="TEB19402.1"/>
    </source>
</evidence>
<proteinExistence type="predicted"/>